<dbReference type="PANTHER" id="PTHR30614">
    <property type="entry name" value="MEMBRANE COMPONENT OF AMINO ACID ABC TRANSPORTER"/>
    <property type="match status" value="1"/>
</dbReference>
<keyword evidence="3" id="KW-1003">Cell membrane</keyword>
<feature type="domain" description="ABC transmembrane type-1" evidence="8">
    <location>
        <begin position="19"/>
        <end position="220"/>
    </location>
</feature>
<dbReference type="InterPro" id="IPR000515">
    <property type="entry name" value="MetI-like"/>
</dbReference>
<dbReference type="PROSITE" id="PS50928">
    <property type="entry name" value="ABC_TM1"/>
    <property type="match status" value="1"/>
</dbReference>
<gene>
    <name evidence="9" type="ORF">AMS66_23865</name>
</gene>
<comment type="similarity">
    <text evidence="7">Belongs to the binding-protein-dependent transport system permease family.</text>
</comment>
<evidence type="ECO:0000256" key="1">
    <source>
        <dbReference type="ARBA" id="ARBA00004651"/>
    </source>
</evidence>
<keyword evidence="2 7" id="KW-0813">Transport</keyword>
<accession>A0A0N0UH00</accession>
<evidence type="ECO:0000256" key="7">
    <source>
        <dbReference type="RuleBase" id="RU363032"/>
    </source>
</evidence>
<evidence type="ECO:0000256" key="6">
    <source>
        <dbReference type="ARBA" id="ARBA00023136"/>
    </source>
</evidence>
<keyword evidence="6 7" id="KW-0472">Membrane</keyword>
<keyword evidence="4 7" id="KW-0812">Transmembrane</keyword>
<dbReference type="NCBIfam" id="TIGR01726">
    <property type="entry name" value="HEQRo_perm_3TM"/>
    <property type="match status" value="1"/>
</dbReference>
<protein>
    <submittedName>
        <fullName evidence="9">Cysteine ABC transporter permease</fullName>
    </submittedName>
</protein>
<dbReference type="Proteomes" id="UP000037688">
    <property type="component" value="Unassembled WGS sequence"/>
</dbReference>
<proteinExistence type="inferred from homology"/>
<dbReference type="SUPFAM" id="SSF161098">
    <property type="entry name" value="MetI-like"/>
    <property type="match status" value="1"/>
</dbReference>
<dbReference type="CDD" id="cd06261">
    <property type="entry name" value="TM_PBP2"/>
    <property type="match status" value="1"/>
</dbReference>
<dbReference type="Gene3D" id="1.10.3720.10">
    <property type="entry name" value="MetI-like"/>
    <property type="match status" value="1"/>
</dbReference>
<dbReference type="InterPro" id="IPR010065">
    <property type="entry name" value="AA_ABC_transptr_permease_3TM"/>
</dbReference>
<dbReference type="GO" id="GO:0006865">
    <property type="term" value="P:amino acid transport"/>
    <property type="evidence" value="ECO:0007669"/>
    <property type="project" value="TreeGrafter"/>
</dbReference>
<dbReference type="EMBL" id="LITU01000075">
    <property type="protein sequence ID" value="KOY13934.1"/>
    <property type="molecule type" value="Genomic_DNA"/>
</dbReference>
<feature type="transmembrane region" description="Helical" evidence="7">
    <location>
        <begin position="190"/>
        <end position="216"/>
    </location>
</feature>
<feature type="transmembrane region" description="Helical" evidence="7">
    <location>
        <begin position="20"/>
        <end position="43"/>
    </location>
</feature>
<dbReference type="GO" id="GO:0022857">
    <property type="term" value="F:transmembrane transporter activity"/>
    <property type="evidence" value="ECO:0007669"/>
    <property type="project" value="InterPro"/>
</dbReference>
<evidence type="ECO:0000256" key="5">
    <source>
        <dbReference type="ARBA" id="ARBA00022989"/>
    </source>
</evidence>
<name>A0A0N0UH00_9BACL</name>
<dbReference type="InterPro" id="IPR043429">
    <property type="entry name" value="ArtM/GltK/GlnP/TcyL/YhdX-like"/>
</dbReference>
<dbReference type="OrthoDB" id="9805999at2"/>
<dbReference type="RefSeq" id="WP_053783169.1">
    <property type="nucleotide sequence ID" value="NZ_LITU01000075.1"/>
</dbReference>
<evidence type="ECO:0000256" key="4">
    <source>
        <dbReference type="ARBA" id="ARBA00022692"/>
    </source>
</evidence>
<comment type="caution">
    <text evidence="9">The sequence shown here is derived from an EMBL/GenBank/DDBJ whole genome shotgun (WGS) entry which is preliminary data.</text>
</comment>
<evidence type="ECO:0000313" key="10">
    <source>
        <dbReference type="Proteomes" id="UP000037688"/>
    </source>
</evidence>
<feature type="transmembrane region" description="Helical" evidence="7">
    <location>
        <begin position="98"/>
        <end position="116"/>
    </location>
</feature>
<feature type="transmembrane region" description="Helical" evidence="7">
    <location>
        <begin position="55"/>
        <end position="78"/>
    </location>
</feature>
<evidence type="ECO:0000256" key="2">
    <source>
        <dbReference type="ARBA" id="ARBA00022448"/>
    </source>
</evidence>
<reference evidence="9 10" key="1">
    <citation type="submission" date="2015-08" db="EMBL/GenBank/DDBJ databases">
        <title>Draft genome sequence of cellulolytic and xylanolytic Paenibacillus sp. A59, isolated from a decaying forest soil from Patagonia, Argentina.</title>
        <authorList>
            <person name="Ghio S."/>
            <person name="Caceres A.M."/>
            <person name="Talia P."/>
            <person name="Grasso D."/>
            <person name="Campos E."/>
        </authorList>
    </citation>
    <scope>NUCLEOTIDE SEQUENCE [LARGE SCALE GENOMIC DNA]</scope>
    <source>
        <strain evidence="9 10">A59</strain>
    </source>
</reference>
<keyword evidence="5 7" id="KW-1133">Transmembrane helix</keyword>
<dbReference type="AlphaFoldDB" id="A0A0N0UH00"/>
<dbReference type="PANTHER" id="PTHR30614:SF43">
    <property type="entry name" value="L-CYSTINE TRANSPORT SYSTEM PERMEASE PROTEIN TCYM"/>
    <property type="match status" value="1"/>
</dbReference>
<evidence type="ECO:0000313" key="9">
    <source>
        <dbReference type="EMBL" id="KOY13934.1"/>
    </source>
</evidence>
<evidence type="ECO:0000256" key="3">
    <source>
        <dbReference type="ARBA" id="ARBA00022475"/>
    </source>
</evidence>
<evidence type="ECO:0000259" key="8">
    <source>
        <dbReference type="PROSITE" id="PS50928"/>
    </source>
</evidence>
<keyword evidence="10" id="KW-1185">Reference proteome</keyword>
<dbReference type="PATRIC" id="fig|1705561.3.peg.5005"/>
<organism evidence="9 10">
    <name type="scientific">Paenibacillus xylanivorans</name>
    <dbReference type="NCBI Taxonomy" id="1705561"/>
    <lineage>
        <taxon>Bacteria</taxon>
        <taxon>Bacillati</taxon>
        <taxon>Bacillota</taxon>
        <taxon>Bacilli</taxon>
        <taxon>Bacillales</taxon>
        <taxon>Paenibacillaceae</taxon>
        <taxon>Paenibacillus</taxon>
    </lineage>
</organism>
<feature type="transmembrane region" description="Helical" evidence="7">
    <location>
        <begin position="149"/>
        <end position="170"/>
    </location>
</feature>
<dbReference type="InterPro" id="IPR035906">
    <property type="entry name" value="MetI-like_sf"/>
</dbReference>
<dbReference type="GO" id="GO:0043190">
    <property type="term" value="C:ATP-binding cassette (ABC) transporter complex"/>
    <property type="evidence" value="ECO:0007669"/>
    <property type="project" value="InterPro"/>
</dbReference>
<dbReference type="Pfam" id="PF00528">
    <property type="entry name" value="BPD_transp_1"/>
    <property type="match status" value="1"/>
</dbReference>
<comment type="subcellular location">
    <subcellularLocation>
        <location evidence="1 7">Cell membrane</location>
        <topology evidence="1 7">Multi-pass membrane protein</topology>
    </subcellularLocation>
</comment>
<sequence length="236" mass="25823">MSIDFNFIYTSFFQILKALPLTLVITIVPLIAGFGIGLVTALVRIYKVPWVYRIANFYVSFFRGTPMLMHLFLIYYGIPLIIDKLAARYGWAFQSSSIPILVFVLFAFSLTAGAYMSEIIRSGILAVDTGQMEAAHAVGMSTSQALRRIILPQAVGAVLPNLCSMFVGFLHGSTLAFTVSQMDILGKADVVASVSLKFLEAFIAAALIYWGLTVIAERITALLERRVAVYSKGGVS</sequence>